<evidence type="ECO:0000256" key="2">
    <source>
        <dbReference type="ARBA" id="ARBA00022723"/>
    </source>
</evidence>
<organism evidence="4 5">
    <name type="scientific">Holothuria leucospilota</name>
    <name type="common">Black long sea cucumber</name>
    <name type="synonym">Mertensiothuria leucospilota</name>
    <dbReference type="NCBI Taxonomy" id="206669"/>
    <lineage>
        <taxon>Eukaryota</taxon>
        <taxon>Metazoa</taxon>
        <taxon>Echinodermata</taxon>
        <taxon>Eleutherozoa</taxon>
        <taxon>Echinozoa</taxon>
        <taxon>Holothuroidea</taxon>
        <taxon>Aspidochirotacea</taxon>
        <taxon>Aspidochirotida</taxon>
        <taxon>Holothuriidae</taxon>
        <taxon>Holothuria</taxon>
    </lineage>
</organism>
<evidence type="ECO:0000313" key="4">
    <source>
        <dbReference type="EMBL" id="KAJ8043726.1"/>
    </source>
</evidence>
<accession>A0A9Q1HG29</accession>
<dbReference type="OrthoDB" id="6581217at2759"/>
<dbReference type="AlphaFoldDB" id="A0A9Q1HG29"/>
<keyword evidence="5" id="KW-1185">Reference proteome</keyword>
<evidence type="ECO:0000256" key="1">
    <source>
        <dbReference type="ARBA" id="ARBA00001968"/>
    </source>
</evidence>
<evidence type="ECO:0000259" key="3">
    <source>
        <dbReference type="Pfam" id="PF13359"/>
    </source>
</evidence>
<feature type="domain" description="DDE Tnp4" evidence="3">
    <location>
        <begin position="2"/>
        <end position="137"/>
    </location>
</feature>
<dbReference type="InterPro" id="IPR027806">
    <property type="entry name" value="HARBI1_dom"/>
</dbReference>
<name>A0A9Q1HG29_HOLLE</name>
<proteinExistence type="predicted"/>
<evidence type="ECO:0000313" key="5">
    <source>
        <dbReference type="Proteomes" id="UP001152320"/>
    </source>
</evidence>
<reference evidence="4" key="1">
    <citation type="submission" date="2021-10" db="EMBL/GenBank/DDBJ databases">
        <title>Tropical sea cucumber genome reveals ecological adaptation and Cuvierian tubules defense mechanism.</title>
        <authorList>
            <person name="Chen T."/>
        </authorList>
    </citation>
    <scope>NUCLEOTIDE SEQUENCE</scope>
    <source>
        <strain evidence="4">Nanhai2018</strain>
        <tissue evidence="4">Muscle</tissue>
    </source>
</reference>
<sequence length="213" mass="23740">MALVDANYKFINIDVGGYGRNSDGGVFANSPLGRHLKANTLNIPMDEPLRGAPGNDVPYVIIGDEAFPLMKNLMRPFPNVGLTEERRIFNYRLSRARRVVENAFGILACRWRVFHTKIMVSPPNVNKIVKASCVLHNFLQTTSTPMQNATITAESNSSDTNDGLQNLIKTGNRGSVEATYVRGVFVEYFSSEVGKVHWQADVVRRGMFKESET</sequence>
<comment type="caution">
    <text evidence="4">The sequence shown here is derived from an EMBL/GenBank/DDBJ whole genome shotgun (WGS) entry which is preliminary data.</text>
</comment>
<keyword evidence="2" id="KW-0479">Metal-binding</keyword>
<dbReference type="EMBL" id="JAIZAY010000004">
    <property type="protein sequence ID" value="KAJ8043726.1"/>
    <property type="molecule type" value="Genomic_DNA"/>
</dbReference>
<gene>
    <name evidence="4" type="ORF">HOLleu_10944</name>
</gene>
<dbReference type="Proteomes" id="UP001152320">
    <property type="component" value="Chromosome 4"/>
</dbReference>
<dbReference type="GO" id="GO:0046872">
    <property type="term" value="F:metal ion binding"/>
    <property type="evidence" value="ECO:0007669"/>
    <property type="project" value="UniProtKB-KW"/>
</dbReference>
<comment type="cofactor">
    <cofactor evidence="1">
        <name>a divalent metal cation</name>
        <dbReference type="ChEBI" id="CHEBI:60240"/>
    </cofactor>
</comment>
<protein>
    <submittedName>
        <fullName evidence="4">Protein ALP1-like</fullName>
    </submittedName>
</protein>
<dbReference type="Pfam" id="PF13359">
    <property type="entry name" value="DDE_Tnp_4"/>
    <property type="match status" value="1"/>
</dbReference>